<name>A0A6S6WKK6_9GAMM</name>
<keyword evidence="15" id="KW-1185">Reference proteome</keyword>
<dbReference type="PANTHER" id="PTHR43221:SF2">
    <property type="entry name" value="PROTEASE HTPX HOMOLOG"/>
    <property type="match status" value="1"/>
</dbReference>
<accession>A0A6S6WKK6</accession>
<dbReference type="EMBL" id="CADCXY010000004">
    <property type="protein sequence ID" value="CAB0151327.1"/>
    <property type="molecule type" value="Genomic_DNA"/>
</dbReference>
<gene>
    <name evidence="14" type="primary">htpX</name>
    <name evidence="14" type="ORF">PSI9734_01716</name>
</gene>
<keyword evidence="9" id="KW-0482">Metalloprotease</keyword>
<dbReference type="Pfam" id="PF01435">
    <property type="entry name" value="Peptidase_M48"/>
    <property type="match status" value="1"/>
</dbReference>
<keyword evidence="8 12" id="KW-1133">Transmembrane helix</keyword>
<proteinExistence type="predicted"/>
<evidence type="ECO:0000256" key="11">
    <source>
        <dbReference type="SAM" id="MobiDB-lite"/>
    </source>
</evidence>
<dbReference type="GO" id="GO:0004222">
    <property type="term" value="F:metalloendopeptidase activity"/>
    <property type="evidence" value="ECO:0007669"/>
    <property type="project" value="InterPro"/>
</dbReference>
<dbReference type="EC" id="3.4.24.-" evidence="14"/>
<evidence type="ECO:0000256" key="2">
    <source>
        <dbReference type="ARBA" id="ARBA00022475"/>
    </source>
</evidence>
<feature type="transmembrane region" description="Helical" evidence="12">
    <location>
        <begin position="219"/>
        <end position="241"/>
    </location>
</feature>
<evidence type="ECO:0000256" key="7">
    <source>
        <dbReference type="ARBA" id="ARBA00022833"/>
    </source>
</evidence>
<feature type="compositionally biased region" description="Basic and acidic residues" evidence="11">
    <location>
        <begin position="324"/>
        <end position="342"/>
    </location>
</feature>
<evidence type="ECO:0000256" key="6">
    <source>
        <dbReference type="ARBA" id="ARBA00022801"/>
    </source>
</evidence>
<evidence type="ECO:0000256" key="8">
    <source>
        <dbReference type="ARBA" id="ARBA00022989"/>
    </source>
</evidence>
<sequence>MVNFFEHQQQARRNTGLLVILFFLAFALIIAGVTLVVAFVMGAVATNGQGDYQLNWEPFIWVSLTVGGGILAVMLFKWLQLKAGGRVVAEHLGGKLVSPDTQDALERRVLNVVEEMAIAANMPVPAVYILPDEAAINAFAAGYDSRDAVIGLTRGAVDSFSREQLQGVVAHEFSHILNGDMRLNIRLIAALAGILAVAHLGRILLYSGHGARSRNNKNALPLFGIGLIILGGIGILFGNLIKSAVSRQREYLADAAAVQFTRNPEGLSGALKQIGARESGSRVKHKNADEAAHLFFGEALQHWFGMMATHPPLEKRIKRIEPRWNGRYPEPKNARSRSEKEQAAAQPRPSALNKLAMLALPAVLMEQAHSPKQAPKLVHDLVMSQLLGEPNQALLDLNPAQQLALVEVAIPALRQGSESARLNLLKDLESMATSQDLFHWGLYQLIARQLLPKSRFKGTLDNDQALQVTVDALQRTDAGQQVDREQLSKALNTCRGWSPKGKESLVENWLKTVREDDVISPAERQLLAILCACIEVPMTDEMLQ</sequence>
<dbReference type="RefSeq" id="WP_173920702.1">
    <property type="nucleotide sequence ID" value="NZ_CADCXY010000004.1"/>
</dbReference>
<reference evidence="14 15" key="1">
    <citation type="submission" date="2020-02" db="EMBL/GenBank/DDBJ databases">
        <authorList>
            <person name="Rodrigo-Torres L."/>
            <person name="Arahal R. D."/>
            <person name="Lucena T."/>
        </authorList>
    </citation>
    <scope>NUCLEOTIDE SEQUENCE [LARGE SCALE GENOMIC DNA]</scope>
    <source>
        <strain evidence="14 15">CECT 9734</strain>
    </source>
</reference>
<dbReference type="GO" id="GO:0046872">
    <property type="term" value="F:metal ion binding"/>
    <property type="evidence" value="ECO:0007669"/>
    <property type="project" value="UniProtKB-KW"/>
</dbReference>
<feature type="transmembrane region" description="Helical" evidence="12">
    <location>
        <begin position="187"/>
        <end position="207"/>
    </location>
</feature>
<evidence type="ECO:0000259" key="13">
    <source>
        <dbReference type="Pfam" id="PF01435"/>
    </source>
</evidence>
<evidence type="ECO:0000256" key="9">
    <source>
        <dbReference type="ARBA" id="ARBA00023049"/>
    </source>
</evidence>
<dbReference type="CDD" id="cd07340">
    <property type="entry name" value="M48B_Htpx_like"/>
    <property type="match status" value="1"/>
</dbReference>
<evidence type="ECO:0000256" key="4">
    <source>
        <dbReference type="ARBA" id="ARBA00022692"/>
    </source>
</evidence>
<keyword evidence="10 12" id="KW-0472">Membrane</keyword>
<evidence type="ECO:0000313" key="15">
    <source>
        <dbReference type="Proteomes" id="UP000481517"/>
    </source>
</evidence>
<comment type="cofactor">
    <cofactor evidence="1">
        <name>Zn(2+)</name>
        <dbReference type="ChEBI" id="CHEBI:29105"/>
    </cofactor>
</comment>
<keyword evidence="5" id="KW-0479">Metal-binding</keyword>
<feature type="transmembrane region" description="Helical" evidence="12">
    <location>
        <begin position="17"/>
        <end position="46"/>
    </location>
</feature>
<keyword evidence="3 14" id="KW-0645">Protease</keyword>
<keyword evidence="6 14" id="KW-0378">Hydrolase</keyword>
<protein>
    <submittedName>
        <fullName evidence="14">Protease HtpX</fullName>
        <ecNumber evidence="14">3.4.24.-</ecNumber>
    </submittedName>
</protein>
<dbReference type="AlphaFoldDB" id="A0A6S6WKK6"/>
<dbReference type="PANTHER" id="PTHR43221">
    <property type="entry name" value="PROTEASE HTPX"/>
    <property type="match status" value="1"/>
</dbReference>
<evidence type="ECO:0000256" key="1">
    <source>
        <dbReference type="ARBA" id="ARBA00001947"/>
    </source>
</evidence>
<feature type="transmembrane region" description="Helical" evidence="12">
    <location>
        <begin position="58"/>
        <end position="76"/>
    </location>
</feature>
<dbReference type="InterPro" id="IPR050083">
    <property type="entry name" value="HtpX_protease"/>
</dbReference>
<dbReference type="Proteomes" id="UP000481517">
    <property type="component" value="Unassembled WGS sequence"/>
</dbReference>
<evidence type="ECO:0000256" key="5">
    <source>
        <dbReference type="ARBA" id="ARBA00022723"/>
    </source>
</evidence>
<dbReference type="InterPro" id="IPR001915">
    <property type="entry name" value="Peptidase_M48"/>
</dbReference>
<organism evidence="14 15">
    <name type="scientific">Pseudidiomarina piscicola</name>
    <dbReference type="NCBI Taxonomy" id="2614830"/>
    <lineage>
        <taxon>Bacteria</taxon>
        <taxon>Pseudomonadati</taxon>
        <taxon>Pseudomonadota</taxon>
        <taxon>Gammaproteobacteria</taxon>
        <taxon>Alteromonadales</taxon>
        <taxon>Idiomarinaceae</taxon>
        <taxon>Pseudidiomarina</taxon>
    </lineage>
</organism>
<feature type="region of interest" description="Disordered" evidence="11">
    <location>
        <begin position="324"/>
        <end position="350"/>
    </location>
</feature>
<dbReference type="GO" id="GO:0006508">
    <property type="term" value="P:proteolysis"/>
    <property type="evidence" value="ECO:0007669"/>
    <property type="project" value="UniProtKB-KW"/>
</dbReference>
<keyword evidence="4 12" id="KW-0812">Transmembrane</keyword>
<keyword evidence="2" id="KW-1003">Cell membrane</keyword>
<keyword evidence="7" id="KW-0862">Zinc</keyword>
<evidence type="ECO:0000256" key="12">
    <source>
        <dbReference type="SAM" id="Phobius"/>
    </source>
</evidence>
<evidence type="ECO:0000313" key="14">
    <source>
        <dbReference type="EMBL" id="CAB0151327.1"/>
    </source>
</evidence>
<evidence type="ECO:0000256" key="3">
    <source>
        <dbReference type="ARBA" id="ARBA00022670"/>
    </source>
</evidence>
<feature type="domain" description="Peptidase M48" evidence="13">
    <location>
        <begin position="106"/>
        <end position="321"/>
    </location>
</feature>
<dbReference type="Gene3D" id="3.30.2010.10">
    <property type="entry name" value="Metalloproteases ('zincins'), catalytic domain"/>
    <property type="match status" value="1"/>
</dbReference>
<evidence type="ECO:0000256" key="10">
    <source>
        <dbReference type="ARBA" id="ARBA00023136"/>
    </source>
</evidence>